<feature type="domain" description="Heterokaryon incompatibility" evidence="1">
    <location>
        <begin position="49"/>
        <end position="190"/>
    </location>
</feature>
<dbReference type="OrthoDB" id="2157530at2759"/>
<dbReference type="Proteomes" id="UP000235672">
    <property type="component" value="Unassembled WGS sequence"/>
</dbReference>
<dbReference type="STRING" id="1745343.A0A2J6PR80"/>
<accession>A0A2J6PR80</accession>
<dbReference type="EMBL" id="KZ613505">
    <property type="protein sequence ID" value="PMD16528.1"/>
    <property type="molecule type" value="Genomic_DNA"/>
</dbReference>
<keyword evidence="3" id="KW-1185">Reference proteome</keyword>
<dbReference type="PANTHER" id="PTHR24148">
    <property type="entry name" value="ANKYRIN REPEAT DOMAIN-CONTAINING PROTEIN 39 HOMOLOG-RELATED"/>
    <property type="match status" value="1"/>
</dbReference>
<name>A0A2J6PR80_9HELO</name>
<dbReference type="Pfam" id="PF06985">
    <property type="entry name" value="HET"/>
    <property type="match status" value="1"/>
</dbReference>
<organism evidence="2 3">
    <name type="scientific">Hyaloscypha hepaticicola</name>
    <dbReference type="NCBI Taxonomy" id="2082293"/>
    <lineage>
        <taxon>Eukaryota</taxon>
        <taxon>Fungi</taxon>
        <taxon>Dikarya</taxon>
        <taxon>Ascomycota</taxon>
        <taxon>Pezizomycotina</taxon>
        <taxon>Leotiomycetes</taxon>
        <taxon>Helotiales</taxon>
        <taxon>Hyaloscyphaceae</taxon>
        <taxon>Hyaloscypha</taxon>
    </lineage>
</organism>
<protein>
    <recommendedName>
        <fullName evidence="1">Heterokaryon incompatibility domain-containing protein</fullName>
    </recommendedName>
</protein>
<dbReference type="InterPro" id="IPR010730">
    <property type="entry name" value="HET"/>
</dbReference>
<gene>
    <name evidence="2" type="ORF">NA56DRAFT_708751</name>
</gene>
<proteinExistence type="predicted"/>
<reference evidence="2 3" key="1">
    <citation type="submission" date="2016-05" db="EMBL/GenBank/DDBJ databases">
        <title>A degradative enzymes factory behind the ericoid mycorrhizal symbiosis.</title>
        <authorList>
            <consortium name="DOE Joint Genome Institute"/>
            <person name="Martino E."/>
            <person name="Morin E."/>
            <person name="Grelet G."/>
            <person name="Kuo A."/>
            <person name="Kohler A."/>
            <person name="Daghino S."/>
            <person name="Barry K."/>
            <person name="Choi C."/>
            <person name="Cichocki N."/>
            <person name="Clum A."/>
            <person name="Copeland A."/>
            <person name="Hainaut M."/>
            <person name="Haridas S."/>
            <person name="Labutti K."/>
            <person name="Lindquist E."/>
            <person name="Lipzen A."/>
            <person name="Khouja H.-R."/>
            <person name="Murat C."/>
            <person name="Ohm R."/>
            <person name="Olson A."/>
            <person name="Spatafora J."/>
            <person name="Veneault-Fourrey C."/>
            <person name="Henrissat B."/>
            <person name="Grigoriev I."/>
            <person name="Martin F."/>
            <person name="Perotto S."/>
        </authorList>
    </citation>
    <scope>NUCLEOTIDE SEQUENCE [LARGE SCALE GENOMIC DNA]</scope>
    <source>
        <strain evidence="2 3">UAMH 7357</strain>
    </source>
</reference>
<evidence type="ECO:0000259" key="1">
    <source>
        <dbReference type="Pfam" id="PF06985"/>
    </source>
</evidence>
<dbReference type="Pfam" id="PF26639">
    <property type="entry name" value="Het-6_barrel"/>
    <property type="match status" value="1"/>
</dbReference>
<dbReference type="PANTHER" id="PTHR24148:SF64">
    <property type="entry name" value="HETEROKARYON INCOMPATIBILITY DOMAIN-CONTAINING PROTEIN"/>
    <property type="match status" value="1"/>
</dbReference>
<evidence type="ECO:0000313" key="3">
    <source>
        <dbReference type="Proteomes" id="UP000235672"/>
    </source>
</evidence>
<sequence length="609" mass="68649">MAHSSLEKFVYSPLIEKRDFRLVTLHHGTDQDPISLAICHASLDQAPPYEALSYVWGPQNPSETIKCNDGALEIGKNLSGALRCLRKPTMKDVKERTSQVGLMADIYSLAAKVAVWLGPADSSTESALAFLHDISTQMRENKKSQDSSEPFKFGSENHAVRYPPSEDSLWVGVKSLLQRPWFSRAWTFQEIILARQADIHCGAYNSNWRSFENFLVCLKAYPPGTNMEDLRLIGDDKLLTDIYKARAMLQRPQLFSLEDKDAFLSLFPLLDGMRTRNATDPRDKVFALLNIACDVRDSDLQADYSKSHAEVYAMTAKWLLRRTKSLAFLSLVEKKDKPDLISWVPDFRYKDQMNFLHQPLQIWRGKDRMYNASGTTRVRFNGQESMFQLTVQGIYVGTIVEQTEPPGNMLNNVALGARVLDGGEWQIFAENCAVDGVYPPTGESMDLAYRRLIIWDRVPGEKLARNQRKCPPTLTDLPKPGIISYSGARKQIFGPSEDIAMSILRGTSRKRLFKTDTGYMGLAHRSCEVGDRVYVLMGGDTPFVLRSLGGSFYGFGGESYVHGIMDGEMLALAMGDDRSSTRNTREGLEWIDELGEEPWPFKTEVLTLV</sequence>
<evidence type="ECO:0000313" key="2">
    <source>
        <dbReference type="EMBL" id="PMD16528.1"/>
    </source>
</evidence>
<dbReference type="AlphaFoldDB" id="A0A2J6PR80"/>
<dbReference type="InterPro" id="IPR052895">
    <property type="entry name" value="HetReg/Transcr_Mod"/>
</dbReference>